<sequence>MDSAFDANATLGAYQIGVLVSCILGGVTTTQAYIYFTRFPEDRPMVKATVAFVWSIEVANVICAAHTLYVFTITDYGHPERLLERPPRSLIFLIFLTIVNAVCVQSFFSYRIYVLSARLHIPCFTWALSVVRFMAGATALVAGLKAATLAAYLAKWQWLAITTWALSATEDVIITATLVFLLYRQRERGHKRTVALVDKIILWTMETGLMTRSVLLFQGRTFSIVTMICFHTMESKFIWIALFVVEARVFANSLFASLNSRSVLRRMHDGDGGSARVLSFSGPQRTRNGDGDGGEPYVEMYKATI</sequence>
<keyword evidence="1" id="KW-0472">Membrane</keyword>
<dbReference type="Proteomes" id="UP001219525">
    <property type="component" value="Unassembled WGS sequence"/>
</dbReference>
<accession>A0AAD6VIX7</accession>
<evidence type="ECO:0000313" key="3">
    <source>
        <dbReference type="EMBL" id="KAJ7213426.1"/>
    </source>
</evidence>
<gene>
    <name evidence="3" type="ORF">GGX14DRAFT_618641</name>
</gene>
<evidence type="ECO:0000313" key="4">
    <source>
        <dbReference type="Proteomes" id="UP001219525"/>
    </source>
</evidence>
<keyword evidence="1" id="KW-1133">Transmembrane helix</keyword>
<dbReference type="EMBL" id="JARJCW010000021">
    <property type="protein sequence ID" value="KAJ7213426.1"/>
    <property type="molecule type" value="Genomic_DNA"/>
</dbReference>
<feature type="transmembrane region" description="Helical" evidence="1">
    <location>
        <begin position="12"/>
        <end position="36"/>
    </location>
</feature>
<dbReference type="AlphaFoldDB" id="A0AAD6VIX7"/>
<proteinExistence type="predicted"/>
<feature type="transmembrane region" description="Helical" evidence="1">
    <location>
        <begin position="239"/>
        <end position="258"/>
    </location>
</feature>
<feature type="domain" description="DUF6534" evidence="2">
    <location>
        <begin position="168"/>
        <end position="262"/>
    </location>
</feature>
<feature type="transmembrane region" description="Helical" evidence="1">
    <location>
        <begin position="48"/>
        <end position="71"/>
    </location>
</feature>
<feature type="transmembrane region" description="Helical" evidence="1">
    <location>
        <begin position="158"/>
        <end position="183"/>
    </location>
</feature>
<evidence type="ECO:0000256" key="1">
    <source>
        <dbReference type="SAM" id="Phobius"/>
    </source>
</evidence>
<dbReference type="Pfam" id="PF20152">
    <property type="entry name" value="DUF6534"/>
    <property type="match status" value="1"/>
</dbReference>
<protein>
    <recommendedName>
        <fullName evidence="2">DUF6534 domain-containing protein</fullName>
    </recommendedName>
</protein>
<feature type="transmembrane region" description="Helical" evidence="1">
    <location>
        <begin position="91"/>
        <end position="114"/>
    </location>
</feature>
<reference evidence="3" key="1">
    <citation type="submission" date="2023-03" db="EMBL/GenBank/DDBJ databases">
        <title>Massive genome expansion in bonnet fungi (Mycena s.s.) driven by repeated elements and novel gene families across ecological guilds.</title>
        <authorList>
            <consortium name="Lawrence Berkeley National Laboratory"/>
            <person name="Harder C.B."/>
            <person name="Miyauchi S."/>
            <person name="Viragh M."/>
            <person name="Kuo A."/>
            <person name="Thoen E."/>
            <person name="Andreopoulos B."/>
            <person name="Lu D."/>
            <person name="Skrede I."/>
            <person name="Drula E."/>
            <person name="Henrissat B."/>
            <person name="Morin E."/>
            <person name="Kohler A."/>
            <person name="Barry K."/>
            <person name="LaButti K."/>
            <person name="Morin E."/>
            <person name="Salamov A."/>
            <person name="Lipzen A."/>
            <person name="Mereny Z."/>
            <person name="Hegedus B."/>
            <person name="Baldrian P."/>
            <person name="Stursova M."/>
            <person name="Weitz H."/>
            <person name="Taylor A."/>
            <person name="Grigoriev I.V."/>
            <person name="Nagy L.G."/>
            <person name="Martin F."/>
            <person name="Kauserud H."/>
        </authorList>
    </citation>
    <scope>NUCLEOTIDE SEQUENCE</scope>
    <source>
        <strain evidence="3">9144</strain>
    </source>
</reference>
<dbReference type="InterPro" id="IPR045339">
    <property type="entry name" value="DUF6534"/>
</dbReference>
<organism evidence="3 4">
    <name type="scientific">Mycena pura</name>
    <dbReference type="NCBI Taxonomy" id="153505"/>
    <lineage>
        <taxon>Eukaryota</taxon>
        <taxon>Fungi</taxon>
        <taxon>Dikarya</taxon>
        <taxon>Basidiomycota</taxon>
        <taxon>Agaricomycotina</taxon>
        <taxon>Agaricomycetes</taxon>
        <taxon>Agaricomycetidae</taxon>
        <taxon>Agaricales</taxon>
        <taxon>Marasmiineae</taxon>
        <taxon>Mycenaceae</taxon>
        <taxon>Mycena</taxon>
    </lineage>
</organism>
<name>A0AAD6VIX7_9AGAR</name>
<keyword evidence="4" id="KW-1185">Reference proteome</keyword>
<evidence type="ECO:0000259" key="2">
    <source>
        <dbReference type="Pfam" id="PF20152"/>
    </source>
</evidence>
<keyword evidence="1" id="KW-0812">Transmembrane</keyword>
<comment type="caution">
    <text evidence="3">The sequence shown here is derived from an EMBL/GenBank/DDBJ whole genome shotgun (WGS) entry which is preliminary data.</text>
</comment>
<feature type="transmembrane region" description="Helical" evidence="1">
    <location>
        <begin position="126"/>
        <end position="152"/>
    </location>
</feature>
<dbReference type="PANTHER" id="PTHR40465:SF1">
    <property type="entry name" value="DUF6534 DOMAIN-CONTAINING PROTEIN"/>
    <property type="match status" value="1"/>
</dbReference>
<dbReference type="PANTHER" id="PTHR40465">
    <property type="entry name" value="CHROMOSOME 1, WHOLE GENOME SHOTGUN SEQUENCE"/>
    <property type="match status" value="1"/>
</dbReference>